<comment type="subcellular location">
    <subcellularLocation>
        <location evidence="1">Cell membrane</location>
        <topology evidence="1">Multi-pass membrane protein</topology>
    </subcellularLocation>
</comment>
<dbReference type="FunFam" id="3.30.1360.60:FF:000001">
    <property type="entry name" value="PTS system glucose-specific IIBC component PtsG"/>
    <property type="match status" value="1"/>
</dbReference>
<dbReference type="Pfam" id="PF00367">
    <property type="entry name" value="PTS_EIIB"/>
    <property type="match status" value="1"/>
</dbReference>
<feature type="domain" description="PTS EIIB type-1" evidence="14">
    <location>
        <begin position="5"/>
        <end position="87"/>
    </location>
</feature>
<evidence type="ECO:0000259" key="13">
    <source>
        <dbReference type="PROSITE" id="PS51093"/>
    </source>
</evidence>
<dbReference type="PROSITE" id="PS51093">
    <property type="entry name" value="PTS_EIIA_TYPE_1"/>
    <property type="match status" value="1"/>
</dbReference>
<dbReference type="GO" id="GO:0090589">
    <property type="term" value="F:protein-phosphocysteine-trehalose phosphotransferase system transporter activity"/>
    <property type="evidence" value="ECO:0007669"/>
    <property type="project" value="TreeGrafter"/>
</dbReference>
<evidence type="ECO:0000256" key="8">
    <source>
        <dbReference type="ARBA" id="ARBA00022777"/>
    </source>
</evidence>
<feature type="transmembrane region" description="Helical" evidence="12">
    <location>
        <begin position="143"/>
        <end position="164"/>
    </location>
</feature>
<feature type="transmembrane region" description="Helical" evidence="12">
    <location>
        <begin position="209"/>
        <end position="226"/>
    </location>
</feature>
<dbReference type="GeneID" id="92946594"/>
<dbReference type="PROSITE" id="PS01035">
    <property type="entry name" value="PTS_EIIB_TYPE_1_CYS"/>
    <property type="match status" value="1"/>
</dbReference>
<evidence type="ECO:0000256" key="7">
    <source>
        <dbReference type="ARBA" id="ARBA00022692"/>
    </source>
</evidence>
<evidence type="ECO:0000313" key="16">
    <source>
        <dbReference type="EMBL" id="QMW93279.1"/>
    </source>
</evidence>
<protein>
    <submittedName>
        <fullName evidence="16">PTS beta-glucoside transporter subunit EIIBCA</fullName>
    </submittedName>
</protein>
<dbReference type="Pfam" id="PF00358">
    <property type="entry name" value="PTS_EIIA_1"/>
    <property type="match status" value="1"/>
</dbReference>
<keyword evidence="2" id="KW-0813">Transport</keyword>
<dbReference type="PROSITE" id="PS00371">
    <property type="entry name" value="PTS_EIIA_TYPE_1_HIS"/>
    <property type="match status" value="1"/>
</dbReference>
<feature type="domain" description="PTS EIIA type-1" evidence="13">
    <location>
        <begin position="488"/>
        <end position="592"/>
    </location>
</feature>
<dbReference type="PANTHER" id="PTHR30175:SF1">
    <property type="entry name" value="PTS SYSTEM ARBUTIN-, CELLOBIOSE-, AND SALICIN-SPECIFIC EIIBC COMPONENT-RELATED"/>
    <property type="match status" value="1"/>
</dbReference>
<keyword evidence="7 12" id="KW-0812">Transmembrane</keyword>
<dbReference type="InterPro" id="IPR001996">
    <property type="entry name" value="PTS_IIB_1"/>
</dbReference>
<dbReference type="GO" id="GO:0005886">
    <property type="term" value="C:plasma membrane"/>
    <property type="evidence" value="ECO:0007669"/>
    <property type="project" value="UniProtKB-SubCell"/>
</dbReference>
<keyword evidence="8" id="KW-0418">Kinase</keyword>
<dbReference type="InterPro" id="IPR001127">
    <property type="entry name" value="PTS_EIIA_1_perm"/>
</dbReference>
<feature type="active site" description="Phosphocysteine intermediate; for EIIB activity" evidence="11">
    <location>
        <position position="27"/>
    </location>
</feature>
<dbReference type="GO" id="GO:0016301">
    <property type="term" value="F:kinase activity"/>
    <property type="evidence" value="ECO:0007669"/>
    <property type="project" value="UniProtKB-KW"/>
</dbReference>
<dbReference type="SUPFAM" id="SSF55604">
    <property type="entry name" value="Glucose permease domain IIB"/>
    <property type="match status" value="1"/>
</dbReference>
<sequence length="618" mass="65806">MGKYQNLAKDIVKNVGGKGNINGLTHCITRLRFKLKDESKANDDVIKNMDGVVTLVKSAGQYQVVIGNHVTEVFDDVCEVAGISGGSSSRSETKEKQGIGAAIIDFISGVMTPILAMMTACGMIKGGLALVQFLGLIDQGSGLYTLINGIGDSIFYFFPIALGYTSANKLGMNPFLGMMIGAGLVYPTYQNVDLQILGHVFNVSYSSSVLPIIITNVFAAFIYKYLNKIIPDVIKTFFVPMLVLLISVPAGFMLIGPAANVVSQWIAGGITGAYNVSPVIAGILLGGLWQVLVLFGVHMAIVAIGIMQIASGQPSPIFSLFFAATFAQTATVFAIWLKTKDKKLKAIALPAWISGIFGVTEPAIYGITLPRIKQFVITCIAAALGSAYLGFTNSLTYQMAGLGVFSIPGFINPDGGAWFGPVAICLTISMGLSFAATMITYKDDVKEHTKKASDNKKEVINNESLNKSEIIIKAPLEGNSIPLKEVQDAAFSQGALGKGMAIVPNKGEVKSPVNGELTTLFPSLHAIGITSEDGAEILIHVGFDTVQLEGKYFKAHASQGDKIKVGDLILEFDIDAIKKEGYSVETPVVVTNGDSFLDVIESKPKAITNNDTLITVIK</sequence>
<evidence type="ECO:0000256" key="1">
    <source>
        <dbReference type="ARBA" id="ARBA00004651"/>
    </source>
</evidence>
<dbReference type="InterPro" id="IPR036878">
    <property type="entry name" value="Glu_permease_IIB"/>
</dbReference>
<keyword evidence="6" id="KW-0598">Phosphotransferase system</keyword>
<evidence type="ECO:0000256" key="11">
    <source>
        <dbReference type="PROSITE-ProRule" id="PRU00421"/>
    </source>
</evidence>
<name>A0AAP9RIE4_CLOBU</name>
<dbReference type="GO" id="GO:0008982">
    <property type="term" value="F:protein-N(PI)-phosphohistidine-sugar phosphotransferase activity"/>
    <property type="evidence" value="ECO:0007669"/>
    <property type="project" value="InterPro"/>
</dbReference>
<feature type="transmembrane region" description="Helical" evidence="12">
    <location>
        <begin position="171"/>
        <end position="189"/>
    </location>
</feature>
<dbReference type="InterPro" id="IPR011055">
    <property type="entry name" value="Dup_hybrid_motif"/>
</dbReference>
<feature type="transmembrane region" description="Helical" evidence="12">
    <location>
        <begin position="417"/>
        <end position="441"/>
    </location>
</feature>
<dbReference type="Gene3D" id="3.30.1360.60">
    <property type="entry name" value="Glucose permease domain IIB"/>
    <property type="match status" value="1"/>
</dbReference>
<dbReference type="GO" id="GO:0009401">
    <property type="term" value="P:phosphoenolpyruvate-dependent sugar phosphotransferase system"/>
    <property type="evidence" value="ECO:0007669"/>
    <property type="project" value="UniProtKB-KW"/>
</dbReference>
<dbReference type="InterPro" id="IPR018113">
    <property type="entry name" value="PTrfase_EIIB_Cys"/>
</dbReference>
<feature type="transmembrane region" description="Helical" evidence="12">
    <location>
        <begin position="292"/>
        <end position="311"/>
    </location>
</feature>
<dbReference type="SUPFAM" id="SSF51261">
    <property type="entry name" value="Duplicated hybrid motif"/>
    <property type="match status" value="1"/>
</dbReference>
<dbReference type="Proteomes" id="UP000515243">
    <property type="component" value="Chromosome 2"/>
</dbReference>
<organism evidence="16 17">
    <name type="scientific">Clostridium butyricum</name>
    <dbReference type="NCBI Taxonomy" id="1492"/>
    <lineage>
        <taxon>Bacteria</taxon>
        <taxon>Bacillati</taxon>
        <taxon>Bacillota</taxon>
        <taxon>Clostridia</taxon>
        <taxon>Eubacteriales</taxon>
        <taxon>Clostridiaceae</taxon>
        <taxon>Clostridium</taxon>
    </lineage>
</organism>
<evidence type="ECO:0000256" key="10">
    <source>
        <dbReference type="ARBA" id="ARBA00023136"/>
    </source>
</evidence>
<dbReference type="FunFam" id="2.70.70.10:FF:000001">
    <property type="entry name" value="PTS system glucose-specific IIA component"/>
    <property type="match status" value="1"/>
</dbReference>
<evidence type="ECO:0000259" key="14">
    <source>
        <dbReference type="PROSITE" id="PS51098"/>
    </source>
</evidence>
<evidence type="ECO:0000256" key="4">
    <source>
        <dbReference type="ARBA" id="ARBA00022597"/>
    </source>
</evidence>
<keyword evidence="10 12" id="KW-0472">Membrane</keyword>
<evidence type="ECO:0000259" key="15">
    <source>
        <dbReference type="PROSITE" id="PS51103"/>
    </source>
</evidence>
<dbReference type="InterPro" id="IPR013013">
    <property type="entry name" value="PTS_EIIC_1"/>
</dbReference>
<dbReference type="NCBIfam" id="TIGR00830">
    <property type="entry name" value="PTBA"/>
    <property type="match status" value="1"/>
</dbReference>
<dbReference type="Gene3D" id="2.70.70.10">
    <property type="entry name" value="Glucose Permease (Domain IIA)"/>
    <property type="match status" value="1"/>
</dbReference>
<gene>
    <name evidence="16" type="ORF">FF104_20450</name>
</gene>
<feature type="domain" description="PTS EIIC type-1" evidence="15">
    <location>
        <begin position="105"/>
        <end position="456"/>
    </location>
</feature>
<dbReference type="GO" id="GO:0015771">
    <property type="term" value="P:trehalose transport"/>
    <property type="evidence" value="ECO:0007669"/>
    <property type="project" value="TreeGrafter"/>
</dbReference>
<dbReference type="NCBIfam" id="TIGR01995">
    <property type="entry name" value="PTS-II-ABC-beta"/>
    <property type="match status" value="1"/>
</dbReference>
<reference evidence="16 17" key="1">
    <citation type="submission" date="2019-05" db="EMBL/GenBank/DDBJ databases">
        <authorList>
            <person name="Schori C."/>
            <person name="Ahrens C."/>
        </authorList>
    </citation>
    <scope>NUCLEOTIDE SEQUENCE [LARGE SCALE GENOMIC DNA]</scope>
    <source>
        <strain evidence="16 17">DSM 10702</strain>
    </source>
</reference>
<dbReference type="CDD" id="cd00212">
    <property type="entry name" value="PTS_IIB_glc"/>
    <property type="match status" value="1"/>
</dbReference>
<dbReference type="PROSITE" id="PS51103">
    <property type="entry name" value="PTS_EIIC_TYPE_1"/>
    <property type="match status" value="1"/>
</dbReference>
<evidence type="ECO:0000256" key="6">
    <source>
        <dbReference type="ARBA" id="ARBA00022683"/>
    </source>
</evidence>
<dbReference type="Pfam" id="PF02378">
    <property type="entry name" value="PTS_EIIC"/>
    <property type="match status" value="1"/>
</dbReference>
<evidence type="ECO:0000256" key="12">
    <source>
        <dbReference type="SAM" id="Phobius"/>
    </source>
</evidence>
<evidence type="ECO:0000256" key="2">
    <source>
        <dbReference type="ARBA" id="ARBA00022448"/>
    </source>
</evidence>
<feature type="transmembrane region" description="Helical" evidence="12">
    <location>
        <begin position="375"/>
        <end position="397"/>
    </location>
</feature>
<feature type="transmembrane region" description="Helical" evidence="12">
    <location>
        <begin position="238"/>
        <end position="259"/>
    </location>
</feature>
<accession>A0AAP9RIE4</accession>
<evidence type="ECO:0000256" key="3">
    <source>
        <dbReference type="ARBA" id="ARBA00022475"/>
    </source>
</evidence>
<evidence type="ECO:0000256" key="9">
    <source>
        <dbReference type="ARBA" id="ARBA00022989"/>
    </source>
</evidence>
<feature type="transmembrane region" description="Helical" evidence="12">
    <location>
        <begin position="265"/>
        <end position="285"/>
    </location>
</feature>
<keyword evidence="3" id="KW-1003">Cell membrane</keyword>
<dbReference type="EMBL" id="CP040627">
    <property type="protein sequence ID" value="QMW93279.1"/>
    <property type="molecule type" value="Genomic_DNA"/>
</dbReference>
<dbReference type="PROSITE" id="PS51098">
    <property type="entry name" value="PTS_EIIB_TYPE_1"/>
    <property type="match status" value="1"/>
</dbReference>
<proteinExistence type="predicted"/>
<keyword evidence="4" id="KW-0762">Sugar transport</keyword>
<evidence type="ECO:0000256" key="5">
    <source>
        <dbReference type="ARBA" id="ARBA00022679"/>
    </source>
</evidence>
<dbReference type="AlphaFoldDB" id="A0AAP9RIE4"/>
<dbReference type="RefSeq" id="WP_035764281.1">
    <property type="nucleotide sequence ID" value="NZ_AP019717.1"/>
</dbReference>
<keyword evidence="9 12" id="KW-1133">Transmembrane helix</keyword>
<keyword evidence="5" id="KW-0808">Transferase</keyword>
<feature type="transmembrane region" description="Helical" evidence="12">
    <location>
        <begin position="317"/>
        <end position="337"/>
    </location>
</feature>
<dbReference type="PANTHER" id="PTHR30175">
    <property type="entry name" value="PHOSPHOTRANSFERASE SYSTEM TRANSPORT PROTEIN"/>
    <property type="match status" value="1"/>
</dbReference>
<dbReference type="InterPro" id="IPR011297">
    <property type="entry name" value="PTS_IIABC_b_glu"/>
</dbReference>
<dbReference type="InterPro" id="IPR050558">
    <property type="entry name" value="PTS_Sugar-Specific_Components"/>
</dbReference>
<evidence type="ECO:0000313" key="17">
    <source>
        <dbReference type="Proteomes" id="UP000515243"/>
    </source>
</evidence>
<dbReference type="InterPro" id="IPR003352">
    <property type="entry name" value="PTS_EIIC"/>
</dbReference>